<dbReference type="Pfam" id="PF02887">
    <property type="entry name" value="PK_C"/>
    <property type="match status" value="1"/>
</dbReference>
<evidence type="ECO:0000259" key="17">
    <source>
        <dbReference type="Pfam" id="PF02887"/>
    </source>
</evidence>
<dbReference type="Pfam" id="PF00224">
    <property type="entry name" value="PK"/>
    <property type="match status" value="1"/>
</dbReference>
<organism evidence="18 19">
    <name type="scientific">Sporanaerobacter acetigenes DSM 13106</name>
    <dbReference type="NCBI Taxonomy" id="1123281"/>
    <lineage>
        <taxon>Bacteria</taxon>
        <taxon>Bacillati</taxon>
        <taxon>Bacillota</taxon>
        <taxon>Tissierellia</taxon>
        <taxon>Tissierellales</taxon>
        <taxon>Sporanaerobacteraceae</taxon>
        <taxon>Sporanaerobacter</taxon>
    </lineage>
</organism>
<comment type="catalytic activity">
    <reaction evidence="14">
        <text>pyruvate + ATP = phosphoenolpyruvate + ADP + H(+)</text>
        <dbReference type="Rhea" id="RHEA:18157"/>
        <dbReference type="ChEBI" id="CHEBI:15361"/>
        <dbReference type="ChEBI" id="CHEBI:15378"/>
        <dbReference type="ChEBI" id="CHEBI:30616"/>
        <dbReference type="ChEBI" id="CHEBI:58702"/>
        <dbReference type="ChEBI" id="CHEBI:456216"/>
        <dbReference type="EC" id="2.7.1.40"/>
    </reaction>
</comment>
<dbReference type="InterPro" id="IPR036637">
    <property type="entry name" value="Phosphohistidine_dom_sf"/>
</dbReference>
<evidence type="ECO:0000256" key="13">
    <source>
        <dbReference type="NCBIfam" id="TIGR01064"/>
    </source>
</evidence>
<dbReference type="NCBIfam" id="NF004978">
    <property type="entry name" value="PRK06354.1"/>
    <property type="match status" value="1"/>
</dbReference>
<evidence type="ECO:0000256" key="9">
    <source>
        <dbReference type="ARBA" id="ARBA00022840"/>
    </source>
</evidence>
<dbReference type="GO" id="GO:0005524">
    <property type="term" value="F:ATP binding"/>
    <property type="evidence" value="ECO:0007669"/>
    <property type="project" value="UniProtKB-KW"/>
</dbReference>
<dbReference type="AlphaFoldDB" id="A0A1M5T2Y1"/>
<dbReference type="RefSeq" id="WP_072742956.1">
    <property type="nucleotide sequence ID" value="NZ_FQXR01000002.1"/>
</dbReference>
<evidence type="ECO:0000256" key="14">
    <source>
        <dbReference type="RuleBase" id="RU000504"/>
    </source>
</evidence>
<dbReference type="EMBL" id="FQXR01000002">
    <property type="protein sequence ID" value="SHH45101.1"/>
    <property type="molecule type" value="Genomic_DNA"/>
</dbReference>
<evidence type="ECO:0000256" key="10">
    <source>
        <dbReference type="ARBA" id="ARBA00022842"/>
    </source>
</evidence>
<dbReference type="InterPro" id="IPR015813">
    <property type="entry name" value="Pyrv/PenolPyrv_kinase-like_dom"/>
</dbReference>
<evidence type="ECO:0000256" key="8">
    <source>
        <dbReference type="ARBA" id="ARBA00022777"/>
    </source>
</evidence>
<dbReference type="InterPro" id="IPR001697">
    <property type="entry name" value="Pyr_Knase"/>
</dbReference>
<keyword evidence="12 18" id="KW-0670">Pyruvate</keyword>
<comment type="cofactor">
    <cofactor evidence="1">
        <name>Mg(2+)</name>
        <dbReference type="ChEBI" id="CHEBI:18420"/>
    </cofactor>
</comment>
<evidence type="ECO:0000259" key="16">
    <source>
        <dbReference type="Pfam" id="PF00391"/>
    </source>
</evidence>
<dbReference type="InterPro" id="IPR015793">
    <property type="entry name" value="Pyrv_Knase_brl"/>
</dbReference>
<feature type="domain" description="PEP-utilising enzyme mobile" evidence="16">
    <location>
        <begin position="400"/>
        <end position="471"/>
    </location>
</feature>
<dbReference type="PRINTS" id="PR01050">
    <property type="entry name" value="PYRUVTKNASE"/>
</dbReference>
<evidence type="ECO:0000256" key="11">
    <source>
        <dbReference type="ARBA" id="ARBA00023152"/>
    </source>
</evidence>
<dbReference type="Gene3D" id="3.50.30.10">
    <property type="entry name" value="Phosphohistidine domain"/>
    <property type="match status" value="1"/>
</dbReference>
<keyword evidence="7" id="KW-0547">Nucleotide-binding</keyword>
<dbReference type="PANTHER" id="PTHR11817">
    <property type="entry name" value="PYRUVATE KINASE"/>
    <property type="match status" value="1"/>
</dbReference>
<dbReference type="InterPro" id="IPR036918">
    <property type="entry name" value="Pyrv_Knase_C_sf"/>
</dbReference>
<keyword evidence="8 14" id="KW-0418">Kinase</keyword>
<dbReference type="SUPFAM" id="SSF51621">
    <property type="entry name" value="Phosphoenolpyruvate/pyruvate domain"/>
    <property type="match status" value="1"/>
</dbReference>
<dbReference type="STRING" id="1123281.SAMN02745180_00358"/>
<accession>A0A1M5T2Y1</accession>
<evidence type="ECO:0000256" key="2">
    <source>
        <dbReference type="ARBA" id="ARBA00004997"/>
    </source>
</evidence>
<reference evidence="18 19" key="1">
    <citation type="submission" date="2016-11" db="EMBL/GenBank/DDBJ databases">
        <authorList>
            <person name="Jaros S."/>
            <person name="Januszkiewicz K."/>
            <person name="Wedrychowicz H."/>
        </authorList>
    </citation>
    <scope>NUCLEOTIDE SEQUENCE [LARGE SCALE GENOMIC DNA]</scope>
    <source>
        <strain evidence="18 19">DSM 13106</strain>
    </source>
</reference>
<evidence type="ECO:0000313" key="19">
    <source>
        <dbReference type="Proteomes" id="UP000184389"/>
    </source>
</evidence>
<evidence type="ECO:0000259" key="15">
    <source>
        <dbReference type="Pfam" id="PF00224"/>
    </source>
</evidence>
<keyword evidence="19" id="KW-1185">Reference proteome</keyword>
<evidence type="ECO:0000256" key="3">
    <source>
        <dbReference type="ARBA" id="ARBA00008663"/>
    </source>
</evidence>
<dbReference type="SUPFAM" id="SSF52935">
    <property type="entry name" value="PK C-terminal domain-like"/>
    <property type="match status" value="1"/>
</dbReference>
<evidence type="ECO:0000256" key="6">
    <source>
        <dbReference type="ARBA" id="ARBA00022723"/>
    </source>
</evidence>
<keyword evidence="6" id="KW-0479">Metal-binding</keyword>
<dbReference type="InterPro" id="IPR040442">
    <property type="entry name" value="Pyrv_kinase-like_dom_sf"/>
</dbReference>
<dbReference type="Pfam" id="PF00391">
    <property type="entry name" value="PEP-utilizers"/>
    <property type="match status" value="1"/>
</dbReference>
<dbReference type="NCBIfam" id="TIGR01064">
    <property type="entry name" value="pyruv_kin"/>
    <property type="match status" value="1"/>
</dbReference>
<feature type="domain" description="Pyruvate kinase barrel" evidence="15">
    <location>
        <begin position="68"/>
        <end position="220"/>
    </location>
</feature>
<dbReference type="GO" id="GO:0030955">
    <property type="term" value="F:potassium ion binding"/>
    <property type="evidence" value="ECO:0007669"/>
    <property type="project" value="UniProtKB-UniRule"/>
</dbReference>
<keyword evidence="5 14" id="KW-0808">Transferase</keyword>
<dbReference type="InterPro" id="IPR015795">
    <property type="entry name" value="Pyrv_Knase_C"/>
</dbReference>
<evidence type="ECO:0000313" key="18">
    <source>
        <dbReference type="EMBL" id="SHH45101.1"/>
    </source>
</evidence>
<comment type="similarity">
    <text evidence="3 14">Belongs to the pyruvate kinase family.</text>
</comment>
<dbReference type="Gene3D" id="3.20.20.60">
    <property type="entry name" value="Phosphoenolpyruvate-binding domains"/>
    <property type="match status" value="1"/>
</dbReference>
<sequence length="481" mass="51801">MKKTKIVCTIGPASETEEVLRELIDNGLNIARIDFSCEDQENHKKRIDTIKKIREEVDCPIGIMLDIKDVDDIKFGIENGVDFIAASFIRQASDVLEIRRVLEENEVGDTWIISKIEDQEGIDHIDEIINVSDGIIISRGNLGIEIMTEKIPILQKNIIKKCNKAGKPVITATQMLDSMIRNPRPTRAEATDVANAILDGSDSLMLSEETTIGKYPVEAVKTMSNISLRTEASLDYSEILCSKGVEKENTTTGAISRATCTIAKDLGADAIISVTSSGYTARAVSEFRPRAPIVGATTSKKVMRRLSLIWGVCPVLIAQSNSTDEVIDLSIHGALKKGYIEGGNLIVITAGVPVGVSGLTNLIKVHTVGEVLLKGIGIGNSAVTGKVCVGSSPKEIEGKFEKNDILVSVATDRDMMKYIEEASAIVVEQGGLTSHAAIIGINLGIPTIIGANGATRILKDDEMITVNSLTGLIYKGRTNTL</sequence>
<evidence type="ECO:0000256" key="4">
    <source>
        <dbReference type="ARBA" id="ARBA00012142"/>
    </source>
</evidence>
<evidence type="ECO:0000256" key="7">
    <source>
        <dbReference type="ARBA" id="ARBA00022741"/>
    </source>
</evidence>
<dbReference type="EC" id="2.7.1.40" evidence="4 13"/>
<evidence type="ECO:0000256" key="1">
    <source>
        <dbReference type="ARBA" id="ARBA00001946"/>
    </source>
</evidence>
<gene>
    <name evidence="18" type="ORF">SAMN02745180_00358</name>
</gene>
<dbReference type="GO" id="GO:0004743">
    <property type="term" value="F:pyruvate kinase activity"/>
    <property type="evidence" value="ECO:0007669"/>
    <property type="project" value="UniProtKB-UniRule"/>
</dbReference>
<dbReference type="GO" id="GO:0016301">
    <property type="term" value="F:kinase activity"/>
    <property type="evidence" value="ECO:0007669"/>
    <property type="project" value="UniProtKB-KW"/>
</dbReference>
<keyword evidence="11 14" id="KW-0324">Glycolysis</keyword>
<dbReference type="UniPathway" id="UPA00109">
    <property type="reaction ID" value="UER00188"/>
</dbReference>
<dbReference type="OrthoDB" id="9812123at2"/>
<protein>
    <recommendedName>
        <fullName evidence="4 13">Pyruvate kinase</fullName>
        <ecNumber evidence="4 13">2.7.1.40</ecNumber>
    </recommendedName>
</protein>
<proteinExistence type="inferred from homology"/>
<dbReference type="Proteomes" id="UP000184389">
    <property type="component" value="Unassembled WGS sequence"/>
</dbReference>
<keyword evidence="10 14" id="KW-0460">Magnesium</keyword>
<evidence type="ECO:0000256" key="5">
    <source>
        <dbReference type="ARBA" id="ARBA00022679"/>
    </source>
</evidence>
<feature type="domain" description="Pyruvate kinase C-terminal" evidence="17">
    <location>
        <begin position="254"/>
        <end position="366"/>
    </location>
</feature>
<dbReference type="InterPro" id="IPR008279">
    <property type="entry name" value="PEP-util_enz_mobile_dom"/>
</dbReference>
<dbReference type="GO" id="GO:0000287">
    <property type="term" value="F:magnesium ion binding"/>
    <property type="evidence" value="ECO:0007669"/>
    <property type="project" value="UniProtKB-UniRule"/>
</dbReference>
<evidence type="ECO:0000256" key="12">
    <source>
        <dbReference type="ARBA" id="ARBA00023317"/>
    </source>
</evidence>
<dbReference type="FunFam" id="3.20.20.60:FF:000001">
    <property type="entry name" value="Pyruvate kinase"/>
    <property type="match status" value="1"/>
</dbReference>
<name>A0A1M5T2Y1_9FIRM</name>
<dbReference type="SUPFAM" id="SSF52009">
    <property type="entry name" value="Phosphohistidine domain"/>
    <property type="match status" value="1"/>
</dbReference>
<comment type="pathway">
    <text evidence="2 14">Carbohydrate degradation; glycolysis; pyruvate from D-glyceraldehyde 3-phosphate: step 5/5.</text>
</comment>
<keyword evidence="9" id="KW-0067">ATP-binding</keyword>
<dbReference type="Gene3D" id="3.40.1380.20">
    <property type="entry name" value="Pyruvate kinase, C-terminal domain"/>
    <property type="match status" value="1"/>
</dbReference>